<dbReference type="Proteomes" id="UP001606134">
    <property type="component" value="Unassembled WGS sequence"/>
</dbReference>
<keyword evidence="1" id="KW-1133">Transmembrane helix</keyword>
<proteinExistence type="predicted"/>
<protein>
    <submittedName>
        <fullName evidence="2">Anti-sigma factor family protein</fullName>
    </submittedName>
</protein>
<evidence type="ECO:0000313" key="2">
    <source>
        <dbReference type="EMBL" id="MFG6487534.1"/>
    </source>
</evidence>
<gene>
    <name evidence="2" type="ORF">ACG04R_12700</name>
</gene>
<organism evidence="2 3">
    <name type="scientific">Pelomonas candidula</name>
    <dbReference type="NCBI Taxonomy" id="3299025"/>
    <lineage>
        <taxon>Bacteria</taxon>
        <taxon>Pseudomonadati</taxon>
        <taxon>Pseudomonadota</taxon>
        <taxon>Betaproteobacteria</taxon>
        <taxon>Burkholderiales</taxon>
        <taxon>Sphaerotilaceae</taxon>
        <taxon>Roseateles</taxon>
    </lineage>
</organism>
<keyword evidence="1" id="KW-0812">Transmembrane</keyword>
<dbReference type="EMBL" id="JBIGIC010000005">
    <property type="protein sequence ID" value="MFG6487534.1"/>
    <property type="molecule type" value="Genomic_DNA"/>
</dbReference>
<accession>A0ABW7HC88</accession>
<evidence type="ECO:0000313" key="3">
    <source>
        <dbReference type="Proteomes" id="UP001606134"/>
    </source>
</evidence>
<keyword evidence="1" id="KW-0472">Membrane</keyword>
<keyword evidence="3" id="KW-1185">Reference proteome</keyword>
<comment type="caution">
    <text evidence="2">The sequence shown here is derived from an EMBL/GenBank/DDBJ whole genome shotgun (WGS) entry which is preliminary data.</text>
</comment>
<sequence>MEDDDLTRLLQQHASRHPAGEGLRAKVRTQLTLQAAAQETPPVRPRWRERFAVLARIHPAFAGAGGLAAGVALTLAVMLIAPRFTPDGPLPDELVAAHVRALQVGPLYEVASSDRHTVKPWFQGRLDYAPTVLDGPLREQGFTLLGGRMQAVQGRPTAVLAYQVRLHKIDLYQWPMERGGAPERLQRRGFNLVRWSDGAMQFWAVSDVDGAELERFAAAWRTAAAAH</sequence>
<evidence type="ECO:0000256" key="1">
    <source>
        <dbReference type="SAM" id="Phobius"/>
    </source>
</evidence>
<dbReference type="RefSeq" id="WP_394410584.1">
    <property type="nucleotide sequence ID" value="NZ_JBIGIC010000005.1"/>
</dbReference>
<name>A0ABW7HC88_9BURK</name>
<reference evidence="2 3" key="1">
    <citation type="submission" date="2024-08" db="EMBL/GenBank/DDBJ databases">
        <authorList>
            <person name="Lu H."/>
        </authorList>
    </citation>
    <scope>NUCLEOTIDE SEQUENCE [LARGE SCALE GENOMIC DNA]</scope>
    <source>
        <strain evidence="2 3">BYS78W</strain>
    </source>
</reference>
<feature type="transmembrane region" description="Helical" evidence="1">
    <location>
        <begin position="60"/>
        <end position="81"/>
    </location>
</feature>